<evidence type="ECO:0000256" key="8">
    <source>
        <dbReference type="ARBA" id="ARBA00023002"/>
    </source>
</evidence>
<protein>
    <recommendedName>
        <fullName evidence="20">Xanthine dehydrogenase</fullName>
    </recommendedName>
</protein>
<dbReference type="PIRSF" id="PIRSF000127">
    <property type="entry name" value="Xanthine_DH"/>
    <property type="match status" value="1"/>
</dbReference>
<comment type="cofactor">
    <cofactor evidence="15">
        <name>[2Fe-2S] cluster</name>
        <dbReference type="ChEBI" id="CHEBI:190135"/>
    </cofactor>
    <text evidence="15">Binds 2 [2Fe-2S] clusters.</text>
</comment>
<feature type="binding site" evidence="15">
    <location>
        <position position="933"/>
    </location>
    <ligand>
        <name>Mo-molybdopterin</name>
        <dbReference type="ChEBI" id="CHEBI:71302"/>
    </ligand>
    <ligandPart>
        <name>Mo</name>
        <dbReference type="ChEBI" id="CHEBI:28685"/>
    </ligandPart>
</feature>
<feature type="binding site" evidence="15">
    <location>
        <position position="52"/>
    </location>
    <ligand>
        <name>[2Fe-2S] cluster</name>
        <dbReference type="ChEBI" id="CHEBI:190135"/>
        <label>1</label>
    </ligand>
</feature>
<sequence>MATPWGNSLTFAVNGVKVVLPEAAVGSLRLVDYLRDGAGLKGTKVACGEGGCGACTVVLRHRGTTSDALVQRSVNACLLPLAAVDGMEVLTVEGVGSTKALDPIQQTLVTNSGMQCGYCTPGWVMNMYELLQNDAAPSQAKIEGHFDGNLCRCTGYRPILHSMHAFGSAVECTDSTKKDEEVYMGEEQYEFVHVAECDESEATRARKGCTTSCATCPKKANVIDMEDLGPAMTCKQDHPPPDFIRTYTPVPLRLRDRKRVWYRALTLAQVAEVQKAHAPSEIMLIGGLTSRGVAKYFNGTAPYRQPSFAPVLLDITHIPELKAISSTEAGVVVGAAVTLTDLLAALTADTLDDVRVLAKHIRRIANHQVRNAGTWAGNLALARQFPAFPSDLAVGLAGFGATLSVAVAGAAAAPMSVLKYLRLPHEKPAMLLSVTLPATASKSTFMCHKVAQRAVNSHAHVNAATRFVVNSDNVVVRATVVVGGKQIVPCTKTEAYLADKPLSEAIFQRSLATLLEEVASHDDAFSASVVRAFWYKSWLRALPSLSSRTLESTVPAMPRAISSGTQKFPAHDATAPVGKPVQKLASKLLATGEARFVADLLPPPSMLFGAIVYSTEARKQVVRINVDEARDYSGVVDVILAEDIVGKNATGDGNEFLFVPHHNTSVYVGAALGLVVARSSAAAQEAAALVKVTYGPVQRDTFWTDGPPIVSVAMARKAKTLVPATASTPNPLVMPGSDDAVPAKIRAAPNTINGAVDIGSQRHMYMEPQATSVHPAEDGGVEVHASCQNPTFVQRNVAAILDIPQHAVNVQMKRAGGGFGGKLTRNIINAGAAAVAASKLGVPVQVVNDRNTDFQTIGGREAMTAEYSVGFTADGRILALDVTLHCALGGFAGDNTGDINMAVLWADGAYHIPHMRCQAWMYLTNTPTCTSVRAPGVPNSTMVLEIVIEHIALELNKPVSWIQSRNMLRDGHVTPYGQVLENVTLPRIWQRLLHSADVLRRKEQVAYFNANNRWKKKGLSVTPVKYGMGISGLKYGAQVSVFAGDGTVLVTHGGCEIGQGIDTKAAQMAAYALGIPLETIQVRATSTDMIPNSDATGGSSTSESIARSVQAACTTLNNRLKPIREANPKVTEWAKIIQRAHDAGVHLSAAEQPFATPSATDKFDYFVYAAAASEVEVDVLTGEISLVRTDIVYDCGVSFNPAVDIGQIEGAFVMALGFFFFEEVEYDADGRLLSTGTWEYKIPSTLDIPQCLNVTLLEKAENEKGIMSSKAVGEPPFQLANSVYFAIKEALRHSRDERGHHGFFRLDLPATVKRRQQAANVLAADFHF</sequence>
<dbReference type="SMART" id="SM01092">
    <property type="entry name" value="CO_deh_flav_C"/>
    <property type="match status" value="1"/>
</dbReference>
<comment type="cofactor">
    <cofactor evidence="1 14">
        <name>FAD</name>
        <dbReference type="ChEBI" id="CHEBI:57692"/>
    </cofactor>
</comment>
<dbReference type="GO" id="GO:0005506">
    <property type="term" value="F:iron ion binding"/>
    <property type="evidence" value="ECO:0007669"/>
    <property type="project" value="InterPro"/>
</dbReference>
<keyword evidence="8" id="KW-0560">Oxidoreductase</keyword>
<evidence type="ECO:0000256" key="3">
    <source>
        <dbReference type="ARBA" id="ARBA00022505"/>
    </source>
</evidence>
<keyword evidence="7 14" id="KW-0274">FAD</keyword>
<dbReference type="InterPro" id="IPR016166">
    <property type="entry name" value="FAD-bd_PCMH"/>
</dbReference>
<evidence type="ECO:0000256" key="10">
    <source>
        <dbReference type="ARBA" id="ARBA00023014"/>
    </source>
</evidence>
<feature type="binding site" evidence="15">
    <location>
        <position position="77"/>
    </location>
    <ligand>
        <name>[2Fe-2S] cluster</name>
        <dbReference type="ChEBI" id="CHEBI:190135"/>
        <label>1</label>
    </ligand>
</feature>
<dbReference type="SUPFAM" id="SSF54292">
    <property type="entry name" value="2Fe-2S ferredoxin-like"/>
    <property type="match status" value="1"/>
</dbReference>
<dbReference type="Pfam" id="PF03450">
    <property type="entry name" value="CO_deh_flav_C"/>
    <property type="match status" value="1"/>
</dbReference>
<accession>A0A1V9ZUL0</accession>
<dbReference type="InterPro" id="IPR005107">
    <property type="entry name" value="CO_DH_flav_C"/>
</dbReference>
<dbReference type="InterPro" id="IPR036683">
    <property type="entry name" value="CO_DH_flav_C_dom_sf"/>
</dbReference>
<organism evidence="18 19">
    <name type="scientific">Achlya hypogyna</name>
    <name type="common">Oomycete</name>
    <name type="synonym">Protoachlya hypogyna</name>
    <dbReference type="NCBI Taxonomy" id="1202772"/>
    <lineage>
        <taxon>Eukaryota</taxon>
        <taxon>Sar</taxon>
        <taxon>Stramenopiles</taxon>
        <taxon>Oomycota</taxon>
        <taxon>Saprolegniomycetes</taxon>
        <taxon>Saprolegniales</taxon>
        <taxon>Achlyaceae</taxon>
        <taxon>Achlya</taxon>
    </lineage>
</organism>
<dbReference type="Pfam" id="PF20256">
    <property type="entry name" value="MoCoBD_2"/>
    <property type="match status" value="1"/>
</dbReference>
<evidence type="ECO:0000313" key="19">
    <source>
        <dbReference type="Proteomes" id="UP000243579"/>
    </source>
</evidence>
<dbReference type="CDD" id="cd00207">
    <property type="entry name" value="fer2"/>
    <property type="match status" value="1"/>
</dbReference>
<dbReference type="FunFam" id="3.10.20.30:FF:000012">
    <property type="entry name" value="Xanthine dehydrogenase/oxidase"/>
    <property type="match status" value="1"/>
</dbReference>
<dbReference type="SUPFAM" id="SSF54665">
    <property type="entry name" value="CO dehydrogenase molybdoprotein N-domain-like"/>
    <property type="match status" value="1"/>
</dbReference>
<comment type="cofactor">
    <cofactor evidence="12">
        <name>[2Fe-2S] cluster</name>
        <dbReference type="ChEBI" id="CHEBI:190135"/>
    </cofactor>
</comment>
<evidence type="ECO:0000256" key="11">
    <source>
        <dbReference type="ARBA" id="ARBA00023027"/>
    </source>
</evidence>
<evidence type="ECO:0000256" key="5">
    <source>
        <dbReference type="ARBA" id="ARBA00022714"/>
    </source>
</evidence>
<comment type="similarity">
    <text evidence="2">Belongs to the xanthine dehydrogenase family.</text>
</comment>
<dbReference type="PROSITE" id="PS00197">
    <property type="entry name" value="2FE2S_FER_1"/>
    <property type="match status" value="1"/>
</dbReference>
<dbReference type="SUPFAM" id="SSF55447">
    <property type="entry name" value="CO dehydrogenase flavoprotein C-terminal domain-like"/>
    <property type="match status" value="1"/>
</dbReference>
<dbReference type="PROSITE" id="PS51085">
    <property type="entry name" value="2FE2S_FER_2"/>
    <property type="match status" value="1"/>
</dbReference>
<evidence type="ECO:0000313" key="18">
    <source>
        <dbReference type="EMBL" id="OQS01693.1"/>
    </source>
</evidence>
<dbReference type="Gene3D" id="3.90.1170.50">
    <property type="entry name" value="Aldehyde oxidase/xanthine dehydrogenase, a/b hammerhead"/>
    <property type="match status" value="1"/>
</dbReference>
<dbReference type="Gene3D" id="3.30.365.10">
    <property type="entry name" value="Aldehyde oxidase/xanthine dehydrogenase, molybdopterin binding domain"/>
    <property type="match status" value="4"/>
</dbReference>
<feature type="binding site" evidence="14">
    <location>
        <position position="431"/>
    </location>
    <ligand>
        <name>FAD</name>
        <dbReference type="ChEBI" id="CHEBI:57692"/>
    </ligand>
</feature>
<evidence type="ECO:0000256" key="6">
    <source>
        <dbReference type="ARBA" id="ARBA00022723"/>
    </source>
</evidence>
<dbReference type="GO" id="GO:0016491">
    <property type="term" value="F:oxidoreductase activity"/>
    <property type="evidence" value="ECO:0007669"/>
    <property type="project" value="UniProtKB-KW"/>
</dbReference>
<dbReference type="InterPro" id="IPR002346">
    <property type="entry name" value="Mopterin_DH_FAD-bd"/>
</dbReference>
<keyword evidence="4" id="KW-0285">Flavoprotein</keyword>
<feature type="binding site" evidence="15">
    <location>
        <position position="819"/>
    </location>
    <ligand>
        <name>Mo-molybdopterin</name>
        <dbReference type="ChEBI" id="CHEBI:71302"/>
    </ligand>
    <ligandPart>
        <name>Mo</name>
        <dbReference type="ChEBI" id="CHEBI:28685"/>
    </ligandPart>
</feature>
<evidence type="ECO:0000259" key="16">
    <source>
        <dbReference type="PROSITE" id="PS51085"/>
    </source>
</evidence>
<dbReference type="InterPro" id="IPR006058">
    <property type="entry name" value="2Fe2S_fd_BS"/>
</dbReference>
<proteinExistence type="inferred from homology"/>
<feature type="binding site" evidence="15">
    <location>
        <position position="55"/>
    </location>
    <ligand>
        <name>[2Fe-2S] cluster</name>
        <dbReference type="ChEBI" id="CHEBI:190135"/>
        <label>1</label>
    </ligand>
</feature>
<evidence type="ECO:0008006" key="20">
    <source>
        <dbReference type="Google" id="ProtNLM"/>
    </source>
</evidence>
<evidence type="ECO:0000256" key="1">
    <source>
        <dbReference type="ARBA" id="ARBA00001974"/>
    </source>
</evidence>
<gene>
    <name evidence="18" type="ORF">ACHHYP_00350</name>
</gene>
<dbReference type="SMART" id="SM01008">
    <property type="entry name" value="Ald_Xan_dh_C"/>
    <property type="match status" value="1"/>
</dbReference>
<dbReference type="Pfam" id="PF01799">
    <property type="entry name" value="Fer2_2"/>
    <property type="match status" value="1"/>
</dbReference>
<keyword evidence="10 15" id="KW-0411">Iron-sulfur</keyword>
<evidence type="ECO:0000256" key="2">
    <source>
        <dbReference type="ARBA" id="ARBA00006849"/>
    </source>
</evidence>
<evidence type="ECO:0000256" key="9">
    <source>
        <dbReference type="ARBA" id="ARBA00023004"/>
    </source>
</evidence>
<keyword evidence="6 15" id="KW-0479">Metal-binding</keyword>
<dbReference type="InterPro" id="IPR008274">
    <property type="entry name" value="AldOxase/xan_DH_MoCoBD1"/>
</dbReference>
<feature type="active site" description="Proton acceptor" evidence="13">
    <location>
        <position position="1274"/>
    </location>
</feature>
<dbReference type="InterPro" id="IPR037165">
    <property type="entry name" value="AldOxase/xan_DH_Mopterin-bd_sf"/>
</dbReference>
<dbReference type="EMBL" id="JNBR01000002">
    <property type="protein sequence ID" value="OQS01693.1"/>
    <property type="molecule type" value="Genomic_DNA"/>
</dbReference>
<name>A0A1V9ZUL0_ACHHY</name>
<keyword evidence="19" id="KW-1185">Reference proteome</keyword>
<evidence type="ECO:0000256" key="15">
    <source>
        <dbReference type="PIRSR" id="PIRSR000127-3"/>
    </source>
</evidence>
<dbReference type="InterPro" id="IPR016208">
    <property type="entry name" value="Ald_Oxase/xanthine_DH-like"/>
</dbReference>
<dbReference type="InterPro" id="IPR036856">
    <property type="entry name" value="Ald_Oxase/Xan_DH_a/b_sf"/>
</dbReference>
<evidence type="ECO:0000256" key="14">
    <source>
        <dbReference type="PIRSR" id="PIRSR000127-2"/>
    </source>
</evidence>
<dbReference type="FunFam" id="3.30.365.10:FF:000001">
    <property type="entry name" value="Xanthine dehydrogenase oxidase"/>
    <property type="match status" value="1"/>
</dbReference>
<dbReference type="PROSITE" id="PS51387">
    <property type="entry name" value="FAD_PCMH"/>
    <property type="match status" value="1"/>
</dbReference>
<feature type="binding site" evidence="14">
    <location>
        <position position="449"/>
    </location>
    <ligand>
        <name>FAD</name>
        <dbReference type="ChEBI" id="CHEBI:57692"/>
    </ligand>
</feature>
<dbReference type="InterPro" id="IPR012675">
    <property type="entry name" value="Beta-grasp_dom_sf"/>
</dbReference>
<feature type="binding site" evidence="15">
    <location>
        <position position="119"/>
    </location>
    <ligand>
        <name>[2Fe-2S] cluster</name>
        <dbReference type="ChEBI" id="CHEBI:190135"/>
        <label>2</label>
    </ligand>
</feature>
<comment type="cofactor">
    <cofactor evidence="15">
        <name>Mo-molybdopterin</name>
        <dbReference type="ChEBI" id="CHEBI:71302"/>
    </cofactor>
    <text evidence="15">Binds 1 Mo-molybdopterin (Mo-MPT) cofactor per subunit.</text>
</comment>
<dbReference type="Gene3D" id="3.30.390.50">
    <property type="entry name" value="CO dehydrogenase flavoprotein, C-terminal domain"/>
    <property type="match status" value="1"/>
</dbReference>
<dbReference type="Pfam" id="PF00111">
    <property type="entry name" value="Fer2"/>
    <property type="match status" value="1"/>
</dbReference>
<comment type="caution">
    <text evidence="18">The sequence shown here is derived from an EMBL/GenBank/DDBJ whole genome shotgun (WGS) entry which is preliminary data.</text>
</comment>
<feature type="binding site" evidence="15">
    <location>
        <position position="47"/>
    </location>
    <ligand>
        <name>[2Fe-2S] cluster</name>
        <dbReference type="ChEBI" id="CHEBI:190135"/>
        <label>1</label>
    </ligand>
</feature>
<dbReference type="Pfam" id="PF01315">
    <property type="entry name" value="Ald_Xan_dh_C"/>
    <property type="match status" value="1"/>
</dbReference>
<dbReference type="Pfam" id="PF02738">
    <property type="entry name" value="MoCoBD_1"/>
    <property type="match status" value="1"/>
</dbReference>
<keyword evidence="11" id="KW-0520">NAD</keyword>
<evidence type="ECO:0000259" key="17">
    <source>
        <dbReference type="PROSITE" id="PS51387"/>
    </source>
</evidence>
<dbReference type="InterPro" id="IPR036318">
    <property type="entry name" value="FAD-bd_PCMH-like_sf"/>
</dbReference>
<feature type="binding site" evidence="15">
    <location>
        <position position="1098"/>
    </location>
    <ligand>
        <name>Mo-molybdopterin</name>
        <dbReference type="ChEBI" id="CHEBI:71302"/>
    </ligand>
    <ligandPart>
        <name>Mo</name>
        <dbReference type="ChEBI" id="CHEBI:28685"/>
    </ligandPart>
</feature>
<dbReference type="PANTHER" id="PTHR11908">
    <property type="entry name" value="XANTHINE DEHYDROGENASE"/>
    <property type="match status" value="1"/>
</dbReference>
<dbReference type="GO" id="GO:0071949">
    <property type="term" value="F:FAD binding"/>
    <property type="evidence" value="ECO:0007669"/>
    <property type="project" value="InterPro"/>
</dbReference>
<keyword evidence="5 15" id="KW-0001">2Fe-2S</keyword>
<dbReference type="InterPro" id="IPR000674">
    <property type="entry name" value="Ald_Oxase/Xan_DH_a/b"/>
</dbReference>
<dbReference type="Gene3D" id="3.10.20.30">
    <property type="match status" value="1"/>
</dbReference>
<dbReference type="Proteomes" id="UP000243579">
    <property type="component" value="Unassembled WGS sequence"/>
</dbReference>
<feature type="binding site" evidence="15">
    <location>
        <position position="151"/>
    </location>
    <ligand>
        <name>[2Fe-2S] cluster</name>
        <dbReference type="ChEBI" id="CHEBI:190135"/>
        <label>2</label>
    </ligand>
</feature>
<dbReference type="SUPFAM" id="SSF56176">
    <property type="entry name" value="FAD-binding/transporter-associated domain-like"/>
    <property type="match status" value="1"/>
</dbReference>
<dbReference type="SUPFAM" id="SSF47741">
    <property type="entry name" value="CO dehydrogenase ISP C-domain like"/>
    <property type="match status" value="1"/>
</dbReference>
<dbReference type="STRING" id="1202772.A0A1V9ZUL0"/>
<dbReference type="OrthoDB" id="8300278at2759"/>
<dbReference type="InterPro" id="IPR001041">
    <property type="entry name" value="2Fe-2S_ferredoxin-type"/>
</dbReference>
<evidence type="ECO:0000256" key="12">
    <source>
        <dbReference type="ARBA" id="ARBA00034078"/>
    </source>
</evidence>
<keyword evidence="3 15" id="KW-0500">Molybdenum</keyword>
<feature type="domain" description="2Fe-2S ferredoxin-type" evidence="16">
    <location>
        <begin position="7"/>
        <end position="95"/>
    </location>
</feature>
<reference evidence="18 19" key="1">
    <citation type="journal article" date="2014" name="Genome Biol. Evol.">
        <title>The secreted proteins of Achlya hypogyna and Thraustotheca clavata identify the ancestral oomycete secretome and reveal gene acquisitions by horizontal gene transfer.</title>
        <authorList>
            <person name="Misner I."/>
            <person name="Blouin N."/>
            <person name="Leonard G."/>
            <person name="Richards T.A."/>
            <person name="Lane C.E."/>
        </authorList>
    </citation>
    <scope>NUCLEOTIDE SEQUENCE [LARGE SCALE GENOMIC DNA]</scope>
    <source>
        <strain evidence="18 19">ATCC 48635</strain>
    </source>
</reference>
<dbReference type="Gene3D" id="3.30.465.10">
    <property type="match status" value="1"/>
</dbReference>
<dbReference type="InterPro" id="IPR016169">
    <property type="entry name" value="FAD-bd_PCMH_sub2"/>
</dbReference>
<dbReference type="InterPro" id="IPR036010">
    <property type="entry name" value="2Fe-2S_ferredoxin-like_sf"/>
</dbReference>
<evidence type="ECO:0000256" key="13">
    <source>
        <dbReference type="PIRSR" id="PIRSR000127-1"/>
    </source>
</evidence>
<feature type="domain" description="FAD-binding PCMH-type" evidence="17">
    <location>
        <begin position="254"/>
        <end position="441"/>
    </location>
</feature>
<dbReference type="FunFam" id="3.30.365.10:FF:000002">
    <property type="entry name" value="Xanthine dehydrogenase oxidase"/>
    <property type="match status" value="1"/>
</dbReference>
<feature type="binding site" evidence="15">
    <location>
        <position position="116"/>
    </location>
    <ligand>
        <name>[2Fe-2S] cluster</name>
        <dbReference type="ChEBI" id="CHEBI:190135"/>
        <label>2</label>
    </ligand>
</feature>
<dbReference type="Pfam" id="PF00941">
    <property type="entry name" value="FAD_binding_5"/>
    <property type="match status" value="1"/>
</dbReference>
<dbReference type="InterPro" id="IPR036884">
    <property type="entry name" value="2Fe-2S-bd_dom_sf"/>
</dbReference>
<keyword evidence="9 15" id="KW-0408">Iron</keyword>
<dbReference type="Gene3D" id="1.10.150.120">
    <property type="entry name" value="[2Fe-2S]-binding domain"/>
    <property type="match status" value="1"/>
</dbReference>
<dbReference type="GO" id="GO:0051537">
    <property type="term" value="F:2 iron, 2 sulfur cluster binding"/>
    <property type="evidence" value="ECO:0007669"/>
    <property type="project" value="UniProtKB-KW"/>
</dbReference>
<dbReference type="SUPFAM" id="SSF56003">
    <property type="entry name" value="Molybdenum cofactor-binding domain"/>
    <property type="match status" value="1"/>
</dbReference>
<dbReference type="InterPro" id="IPR002888">
    <property type="entry name" value="2Fe-2S-bd"/>
</dbReference>
<dbReference type="InterPro" id="IPR046867">
    <property type="entry name" value="AldOxase/xan_DH_MoCoBD2"/>
</dbReference>
<evidence type="ECO:0000256" key="4">
    <source>
        <dbReference type="ARBA" id="ARBA00022630"/>
    </source>
</evidence>
<feature type="binding site" evidence="15">
    <location>
        <position position="788"/>
    </location>
    <ligand>
        <name>Mo-molybdopterin</name>
        <dbReference type="ChEBI" id="CHEBI:71302"/>
    </ligand>
    <ligandPart>
        <name>Mo</name>
        <dbReference type="ChEBI" id="CHEBI:28685"/>
    </ligandPart>
</feature>
<evidence type="ECO:0000256" key="7">
    <source>
        <dbReference type="ARBA" id="ARBA00022827"/>
    </source>
</evidence>
<dbReference type="PANTHER" id="PTHR11908:SF132">
    <property type="entry name" value="ALDEHYDE OXIDASE 1-RELATED"/>
    <property type="match status" value="1"/>
</dbReference>
<feature type="binding site" evidence="15">
    <location>
        <position position="153"/>
    </location>
    <ligand>
        <name>[2Fe-2S] cluster</name>
        <dbReference type="ChEBI" id="CHEBI:190135"/>
        <label>2</label>
    </ligand>
</feature>